<proteinExistence type="predicted"/>
<sequence>MKFLEYEQRIADLERMLQEKDQEFKDKDFQTKLEYKRRYELALERLLETQREFRDAQQRYRESQMLLTKYEDKIKQLQRQLLQSQEITNRAPATASHTQGLLNLGQKQSNIALSLISEPIGEFNATAEGSSLAADDGQRVNKRARET</sequence>
<dbReference type="VEuPathDB" id="FungiDB:FMAN_16196"/>
<organism evidence="3 4">
    <name type="scientific">Fusarium mangiferae</name>
    <name type="common">Mango malformation disease fungus</name>
    <dbReference type="NCBI Taxonomy" id="192010"/>
    <lineage>
        <taxon>Eukaryota</taxon>
        <taxon>Fungi</taxon>
        <taxon>Dikarya</taxon>
        <taxon>Ascomycota</taxon>
        <taxon>Pezizomycotina</taxon>
        <taxon>Sordariomycetes</taxon>
        <taxon>Hypocreomycetidae</taxon>
        <taxon>Hypocreales</taxon>
        <taxon>Nectriaceae</taxon>
        <taxon>Fusarium</taxon>
        <taxon>Fusarium fujikuroi species complex</taxon>
    </lineage>
</organism>
<feature type="compositionally biased region" description="Basic and acidic residues" evidence="2">
    <location>
        <begin position="136"/>
        <end position="147"/>
    </location>
</feature>
<evidence type="ECO:0000256" key="2">
    <source>
        <dbReference type="SAM" id="MobiDB-lite"/>
    </source>
</evidence>
<evidence type="ECO:0000313" key="4">
    <source>
        <dbReference type="Proteomes" id="UP000184255"/>
    </source>
</evidence>
<dbReference type="GeneID" id="65094988"/>
<dbReference type="RefSeq" id="XP_041687325.1">
    <property type="nucleotide sequence ID" value="XM_041821557.1"/>
</dbReference>
<reference evidence="4" key="1">
    <citation type="journal article" date="2016" name="Genome Biol. Evol.">
        <title>Comparative 'omics' of the Fusarium fujikuroi species complex highlights differences in genetic potential and metabolite synthesis.</title>
        <authorList>
            <person name="Niehaus E.-M."/>
            <person name="Muensterkoetter M."/>
            <person name="Proctor R.H."/>
            <person name="Brown D.W."/>
            <person name="Sharon A."/>
            <person name="Idan Y."/>
            <person name="Oren-Young L."/>
            <person name="Sieber C.M."/>
            <person name="Novak O."/>
            <person name="Pencik A."/>
            <person name="Tarkowska D."/>
            <person name="Hromadova K."/>
            <person name="Freeman S."/>
            <person name="Maymon M."/>
            <person name="Elazar M."/>
            <person name="Youssef S.A."/>
            <person name="El-Shabrawy E.S.M."/>
            <person name="Shalaby A.B.A."/>
            <person name="Houterman P."/>
            <person name="Brock N.L."/>
            <person name="Burkhardt I."/>
            <person name="Tsavkelova E.A."/>
            <person name="Dickschat J.S."/>
            <person name="Galuszka P."/>
            <person name="Gueldener U."/>
            <person name="Tudzynski B."/>
        </authorList>
    </citation>
    <scope>NUCLEOTIDE SEQUENCE [LARGE SCALE GENOMIC DNA]</scope>
    <source>
        <strain evidence="4">MRC7560</strain>
    </source>
</reference>
<accession>A0A1L7TTV3</accession>
<evidence type="ECO:0000313" key="3">
    <source>
        <dbReference type="EMBL" id="CVL01998.1"/>
    </source>
</evidence>
<comment type="caution">
    <text evidence="3">The sequence shown here is derived from an EMBL/GenBank/DDBJ whole genome shotgun (WGS) entry which is preliminary data.</text>
</comment>
<gene>
    <name evidence="3" type="ORF">FMAN_16196</name>
</gene>
<feature type="region of interest" description="Disordered" evidence="2">
    <location>
        <begin position="126"/>
        <end position="147"/>
    </location>
</feature>
<evidence type="ECO:0000256" key="1">
    <source>
        <dbReference type="SAM" id="Coils"/>
    </source>
</evidence>
<protein>
    <submittedName>
        <fullName evidence="3">Uncharacterized protein</fullName>
    </submittedName>
</protein>
<keyword evidence="1" id="KW-0175">Coiled coil</keyword>
<dbReference type="AlphaFoldDB" id="A0A1L7TTV3"/>
<dbReference type="Proteomes" id="UP000184255">
    <property type="component" value="Unassembled WGS sequence"/>
</dbReference>
<dbReference type="EMBL" id="FCQH01000012">
    <property type="protein sequence ID" value="CVL01998.1"/>
    <property type="molecule type" value="Genomic_DNA"/>
</dbReference>
<keyword evidence="4" id="KW-1185">Reference proteome</keyword>
<feature type="coiled-coil region" evidence="1">
    <location>
        <begin position="3"/>
        <end position="87"/>
    </location>
</feature>
<name>A0A1L7TTV3_FUSMA</name>